<sequence>MDKQLLSKLRISEELKSVLESAQNIIVPESRQQLLDLTFMGSDVHEVAYEVPGKGRVVEATVTRCKNGASVNYIEPYMRRRDPEAMVIADELPTDKTKYQDRFGSGFTQTRKEALQWLAQQKDLVVMPFLSGDDAEGYPSLLICPANAGFFVTGLADLQGFIPKAELKDGFEPIGMLFIVPPFRHTHFKGRQVVVHNRTPKVHEEFCFNLYPGPSAKKGVYSILLHQGEKEGWVTLHSSAVRLITPYDNEFVILHEGASGGGKSEMTQAIHRMPDGRIMLAENTLTKDRIFLEMHDTCELHPVADDMAIAHPSPTGDGKLAITDAENGWFLRVDHLDEYGREPSLEKLCINPPEPLIFLNIDGKPNATALIWEHTMDEPGKPCPNPRVVMPRRHVENIVSGKVEVDVRSFGVRTPPTTKEKPNYGILGMLHILPPALGWLWRLVAPRGHANPSIVSSKGLTSEGVGSYWPFATGKMVTQANLLLELIMKTPNTRYVLIPNQYVGAYHVGFKPEWIAREYIARRGSVKFRDGQLLASRCPLLGYTLPGFRVNGQDIPHTLLQVHDQVEVGLEGYDAGAKILYDFFKDELKKYDTPELHPLGRKIIDTVLNEGNVDAFNAVMPG</sequence>
<dbReference type="SUPFAM" id="SSF53795">
    <property type="entry name" value="PEP carboxykinase-like"/>
    <property type="match status" value="1"/>
</dbReference>
<accession>A0A098QX34</accession>
<dbReference type="Pfam" id="PF16260">
    <property type="entry name" value="DUF4914"/>
    <property type="match status" value="1"/>
</dbReference>
<dbReference type="eggNOG" id="ENOG502Z85H">
    <property type="taxonomic scope" value="Bacteria"/>
</dbReference>
<gene>
    <name evidence="1" type="ORF">DC28_09245</name>
</gene>
<reference evidence="1 2" key="1">
    <citation type="submission" date="2014-05" db="EMBL/GenBank/DDBJ databases">
        <title>De novo Genome Sequence of Spirocheata sp.</title>
        <authorList>
            <person name="Shivani Y."/>
            <person name="Subhash Y."/>
            <person name="Tushar L."/>
            <person name="Sasikala C."/>
            <person name="Ramana C.V."/>
        </authorList>
    </citation>
    <scope>NUCLEOTIDE SEQUENCE [LARGE SCALE GENOMIC DNA]</scope>
    <source>
        <strain evidence="1 2">JC230</strain>
    </source>
</reference>
<comment type="caution">
    <text evidence="1">The sequence shown here is derived from an EMBL/GenBank/DDBJ whole genome shotgun (WGS) entry which is preliminary data.</text>
</comment>
<protein>
    <recommendedName>
        <fullName evidence="3">DUF4914 domain-containing protein</fullName>
    </recommendedName>
</protein>
<evidence type="ECO:0000313" key="1">
    <source>
        <dbReference type="EMBL" id="KGE71968.1"/>
    </source>
</evidence>
<organism evidence="1 2">
    <name type="scientific">Spirochaeta lutea</name>
    <dbReference type="NCBI Taxonomy" id="1480694"/>
    <lineage>
        <taxon>Bacteria</taxon>
        <taxon>Pseudomonadati</taxon>
        <taxon>Spirochaetota</taxon>
        <taxon>Spirochaetia</taxon>
        <taxon>Spirochaetales</taxon>
        <taxon>Spirochaetaceae</taxon>
        <taxon>Spirochaeta</taxon>
    </lineage>
</organism>
<proteinExistence type="predicted"/>
<dbReference type="EMBL" id="JNUP01000064">
    <property type="protein sequence ID" value="KGE71968.1"/>
    <property type="molecule type" value="Genomic_DNA"/>
</dbReference>
<dbReference type="AlphaFoldDB" id="A0A098QX34"/>
<name>A0A098QX34_9SPIO</name>
<dbReference type="RefSeq" id="WP_037547868.1">
    <property type="nucleotide sequence ID" value="NZ_JNUP01000064.1"/>
</dbReference>
<dbReference type="Proteomes" id="UP000029692">
    <property type="component" value="Unassembled WGS sequence"/>
</dbReference>
<evidence type="ECO:0008006" key="3">
    <source>
        <dbReference type="Google" id="ProtNLM"/>
    </source>
</evidence>
<dbReference type="STRING" id="1480694.DC28_09245"/>
<dbReference type="InterPro" id="IPR032583">
    <property type="entry name" value="DUF4914"/>
</dbReference>
<keyword evidence="2" id="KW-1185">Reference proteome</keyword>
<dbReference type="OrthoDB" id="9763944at2"/>
<evidence type="ECO:0000313" key="2">
    <source>
        <dbReference type="Proteomes" id="UP000029692"/>
    </source>
</evidence>